<proteinExistence type="predicted"/>
<sequence>MRNIEDLSDFECLQRKVRALFQESPFLSREDSVSIMDGTDEAVCTGFTKQIAPNACQSKDTYPVHQQGADCT</sequence>
<dbReference type="EMBL" id="JAHRIP010089396">
    <property type="protein sequence ID" value="MEQ2316603.1"/>
    <property type="molecule type" value="Genomic_DNA"/>
</dbReference>
<evidence type="ECO:0000313" key="1">
    <source>
        <dbReference type="EMBL" id="MEQ2316603.1"/>
    </source>
</evidence>
<dbReference type="Proteomes" id="UP001469553">
    <property type="component" value="Unassembled WGS sequence"/>
</dbReference>
<accession>A0ABV1ADG0</accession>
<reference evidence="1 2" key="1">
    <citation type="submission" date="2021-06" db="EMBL/GenBank/DDBJ databases">
        <authorList>
            <person name="Palmer J.M."/>
        </authorList>
    </citation>
    <scope>NUCLEOTIDE SEQUENCE [LARGE SCALE GENOMIC DNA]</scope>
    <source>
        <strain evidence="1 2">AS_MEX2019</strain>
        <tissue evidence="1">Muscle</tissue>
    </source>
</reference>
<keyword evidence="2" id="KW-1185">Reference proteome</keyword>
<gene>
    <name evidence="1" type="ORF">AMECASPLE_034090</name>
</gene>
<name>A0ABV1ADG0_9TELE</name>
<organism evidence="1 2">
    <name type="scientific">Ameca splendens</name>
    <dbReference type="NCBI Taxonomy" id="208324"/>
    <lineage>
        <taxon>Eukaryota</taxon>
        <taxon>Metazoa</taxon>
        <taxon>Chordata</taxon>
        <taxon>Craniata</taxon>
        <taxon>Vertebrata</taxon>
        <taxon>Euteleostomi</taxon>
        <taxon>Actinopterygii</taxon>
        <taxon>Neopterygii</taxon>
        <taxon>Teleostei</taxon>
        <taxon>Neoteleostei</taxon>
        <taxon>Acanthomorphata</taxon>
        <taxon>Ovalentaria</taxon>
        <taxon>Atherinomorphae</taxon>
        <taxon>Cyprinodontiformes</taxon>
        <taxon>Goodeidae</taxon>
        <taxon>Ameca</taxon>
    </lineage>
</organism>
<comment type="caution">
    <text evidence="1">The sequence shown here is derived from an EMBL/GenBank/DDBJ whole genome shotgun (WGS) entry which is preliminary data.</text>
</comment>
<evidence type="ECO:0000313" key="2">
    <source>
        <dbReference type="Proteomes" id="UP001469553"/>
    </source>
</evidence>
<protein>
    <submittedName>
        <fullName evidence="1">Uncharacterized protein</fullName>
    </submittedName>
</protein>